<dbReference type="EMBL" id="JAFNAA010000529">
    <property type="protein sequence ID" value="MBO1110281.1"/>
    <property type="molecule type" value="Genomic_DNA"/>
</dbReference>
<dbReference type="InterPro" id="IPR027417">
    <property type="entry name" value="P-loop_NTPase"/>
</dbReference>
<gene>
    <name evidence="1" type="ORF">J2R62_19500</name>
</gene>
<comment type="caution">
    <text evidence="1">The sequence shown here is derived from an EMBL/GenBank/DDBJ whole genome shotgun (WGS) entry which is preliminary data.</text>
</comment>
<dbReference type="Gene3D" id="1.10.3170.10">
    <property type="entry name" value="Recbcd, chain B, domain 2"/>
    <property type="match status" value="1"/>
</dbReference>
<sequence>RVLEARWLLMQVWQQPALRGLLLAEKGKKDPLWAQMVDVDPEDCAEATQAFLGAVRQMEEAAIYTIDGLCQRMLMQDALESGSVFVQTLVTVEHDLVRQVVTCFWRRYFYPRSRDMGAVIGQEWAAPEALQHAVVLYLSGPAPR</sequence>
<evidence type="ECO:0000313" key="2">
    <source>
        <dbReference type="Proteomes" id="UP000664658"/>
    </source>
</evidence>
<name>A0A8I1WAE3_PLESH</name>
<dbReference type="Gene3D" id="3.40.50.300">
    <property type="entry name" value="P-loop containing nucleotide triphosphate hydrolases"/>
    <property type="match status" value="1"/>
</dbReference>
<protein>
    <submittedName>
        <fullName evidence="1">Uncharacterized protein</fullName>
    </submittedName>
</protein>
<organism evidence="1 2">
    <name type="scientific">Plesiomonas shigelloides</name>
    <name type="common">Aeromonas shigelloides</name>
    <dbReference type="NCBI Taxonomy" id="703"/>
    <lineage>
        <taxon>Bacteria</taxon>
        <taxon>Pseudomonadati</taxon>
        <taxon>Pseudomonadota</taxon>
        <taxon>Gammaproteobacteria</taxon>
        <taxon>Enterobacterales</taxon>
        <taxon>Enterobacteriaceae</taxon>
        <taxon>Plesiomonas</taxon>
    </lineage>
</organism>
<proteinExistence type="predicted"/>
<dbReference type="SUPFAM" id="SSF52540">
    <property type="entry name" value="P-loop containing nucleoside triphosphate hydrolases"/>
    <property type="match status" value="1"/>
</dbReference>
<evidence type="ECO:0000313" key="1">
    <source>
        <dbReference type="EMBL" id="MBO1110281.1"/>
    </source>
</evidence>
<dbReference type="Proteomes" id="UP000664658">
    <property type="component" value="Unassembled WGS sequence"/>
</dbReference>
<feature type="non-terminal residue" evidence="1">
    <location>
        <position position="144"/>
    </location>
</feature>
<accession>A0A8I1WAE3</accession>
<dbReference type="AlphaFoldDB" id="A0A8I1WAE3"/>
<feature type="non-terminal residue" evidence="1">
    <location>
        <position position="1"/>
    </location>
</feature>
<reference evidence="1" key="1">
    <citation type="submission" date="2021-03" db="EMBL/GenBank/DDBJ databases">
        <title>Plesiomonas shigelloides zfcc0051, isolated from zebrafish feces.</title>
        <authorList>
            <person name="Vanderhoek Z."/>
            <person name="Gaulke C."/>
        </authorList>
    </citation>
    <scope>NUCLEOTIDE SEQUENCE</scope>
    <source>
        <strain evidence="1">Zfcc0051</strain>
    </source>
</reference>